<feature type="domain" description="Amidohydrolase-related" evidence="7">
    <location>
        <begin position="252"/>
        <end position="364"/>
    </location>
</feature>
<dbReference type="InterPro" id="IPR026912">
    <property type="entry name" value="Adenine_deam_C"/>
</dbReference>
<evidence type="ECO:0000256" key="6">
    <source>
        <dbReference type="HAMAP-Rule" id="MF_01518"/>
    </source>
</evidence>
<dbReference type="InterPro" id="IPR006679">
    <property type="entry name" value="Adenine_deam"/>
</dbReference>
<evidence type="ECO:0000256" key="1">
    <source>
        <dbReference type="ARBA" id="ARBA00006773"/>
    </source>
</evidence>
<keyword evidence="3 6" id="KW-0378">Hydrolase</keyword>
<dbReference type="GO" id="GO:0000034">
    <property type="term" value="F:adenine deaminase activity"/>
    <property type="evidence" value="ECO:0007669"/>
    <property type="project" value="UniProtKB-UniRule"/>
</dbReference>
<protein>
    <recommendedName>
        <fullName evidence="2 6">Adenine deaminase</fullName>
        <shortName evidence="6">Adenase</shortName>
        <shortName evidence="6">Adenine aminase</shortName>
        <ecNumber evidence="2 6">3.5.4.2</ecNumber>
    </recommendedName>
</protein>
<evidence type="ECO:0000259" key="7">
    <source>
        <dbReference type="Pfam" id="PF01979"/>
    </source>
</evidence>
<evidence type="ECO:0000256" key="4">
    <source>
        <dbReference type="ARBA" id="ARBA00023211"/>
    </source>
</evidence>
<organism evidence="9 10">
    <name type="scientific">Enterocloster asparagiformis</name>
    <dbReference type="NCBI Taxonomy" id="333367"/>
    <lineage>
        <taxon>Bacteria</taxon>
        <taxon>Bacillati</taxon>
        <taxon>Bacillota</taxon>
        <taxon>Clostridia</taxon>
        <taxon>Lachnospirales</taxon>
        <taxon>Lachnospiraceae</taxon>
        <taxon>Enterocloster</taxon>
    </lineage>
</organism>
<sequence>MNNKIVSKEQLVDVALGALPADIVIKGGNLVNVLTREIYKADIVIFGNRVAATGACDYQVSPDTKIIDASGKWIAPGFMDPHMHLESTAITVTELAKRIVPRGVTTVVEDPHEFANVLGVKGIKLFFEEAKGLPLRFLLRVPGHVPAMPPEIETSGAEITVEETKELLGWDEAVQLAGDINPELILSKDPEQFEKIDCTIRLNKTVGGQSPALQGSALNAFIAAGPEDSHVSFNLDEVMDIQRHGLKAILTPKPFLFGPENYGELAELIKEKNIDIRNIMFCTDDRQSDYLYRSGHLDGVVRLAIERGIEPVTAIQMATINVAEHLRLDRDFGSIAPGKIADLMILDDLETISVSMVLVDGEIVAENGCLVTPPPAFEYPAWAKDTVHLPKCVKPEDLQIRVAEESGTAKARVLVAGVPKEMEVKELRVEGGVVMPDETGDILSMAVLERHKNTGNIGRAFIRGTGICDGAIAGSVSHDAHNIYVIGTNYEYMALAANRVAEMGGGFAAVKAGELVAQIELPIGGLISEEPLETVAGKFEYLEKEILQKGLNCTLQGFPLFTLSVISLPNIPNWGITDKGLIEVRTMRHMDPICE</sequence>
<dbReference type="Gene3D" id="2.30.40.10">
    <property type="entry name" value="Urease, subunit C, domain 1"/>
    <property type="match status" value="1"/>
</dbReference>
<name>A0A413FH47_9FIRM</name>
<comment type="cofactor">
    <cofactor evidence="6">
        <name>Mn(2+)</name>
        <dbReference type="ChEBI" id="CHEBI:29035"/>
    </cofactor>
</comment>
<evidence type="ECO:0000313" key="10">
    <source>
        <dbReference type="Proteomes" id="UP000283880"/>
    </source>
</evidence>
<dbReference type="InterPro" id="IPR006680">
    <property type="entry name" value="Amidohydro-rel"/>
</dbReference>
<comment type="similarity">
    <text evidence="1 6">Belongs to the metallo-dependent hydrolases superfamily. Adenine deaminase family.</text>
</comment>
<proteinExistence type="inferred from homology"/>
<accession>A0A413FH47</accession>
<evidence type="ECO:0000256" key="5">
    <source>
        <dbReference type="ARBA" id="ARBA00047720"/>
    </source>
</evidence>
<reference evidence="9 10" key="1">
    <citation type="submission" date="2018-08" db="EMBL/GenBank/DDBJ databases">
        <title>A genome reference for cultivated species of the human gut microbiota.</title>
        <authorList>
            <person name="Zou Y."/>
            <person name="Xue W."/>
            <person name="Luo G."/>
        </authorList>
    </citation>
    <scope>NUCLEOTIDE SEQUENCE [LARGE SCALE GENOMIC DNA]</scope>
    <source>
        <strain evidence="9 10">AF04-15</strain>
    </source>
</reference>
<keyword evidence="4 6" id="KW-0464">Manganese</keyword>
<feature type="domain" description="Amidohydrolase-related" evidence="7">
    <location>
        <begin position="74"/>
        <end position="166"/>
    </location>
</feature>
<evidence type="ECO:0000259" key="8">
    <source>
        <dbReference type="Pfam" id="PF13382"/>
    </source>
</evidence>
<dbReference type="Pfam" id="PF13382">
    <property type="entry name" value="Adenine_deam_C"/>
    <property type="match status" value="1"/>
</dbReference>
<dbReference type="SUPFAM" id="SSF51556">
    <property type="entry name" value="Metallo-dependent hydrolases"/>
    <property type="match status" value="1"/>
</dbReference>
<dbReference type="RefSeq" id="WP_007717029.1">
    <property type="nucleotide sequence ID" value="NZ_JAWRJJ010000165.1"/>
</dbReference>
<dbReference type="InterPro" id="IPR011059">
    <property type="entry name" value="Metal-dep_hydrolase_composite"/>
</dbReference>
<dbReference type="Pfam" id="PF01979">
    <property type="entry name" value="Amidohydro_1"/>
    <property type="match status" value="2"/>
</dbReference>
<dbReference type="PANTHER" id="PTHR11113:SF2">
    <property type="entry name" value="ADENINE DEAMINASE"/>
    <property type="match status" value="1"/>
</dbReference>
<evidence type="ECO:0000256" key="3">
    <source>
        <dbReference type="ARBA" id="ARBA00022801"/>
    </source>
</evidence>
<evidence type="ECO:0000313" key="9">
    <source>
        <dbReference type="EMBL" id="RGX30308.1"/>
    </source>
</evidence>
<dbReference type="OrthoDB" id="9775607at2"/>
<dbReference type="SUPFAM" id="SSF51338">
    <property type="entry name" value="Composite domain of metallo-dependent hydrolases"/>
    <property type="match status" value="1"/>
</dbReference>
<gene>
    <name evidence="6" type="primary">ade</name>
    <name evidence="9" type="ORF">DWV29_07670</name>
</gene>
<dbReference type="EC" id="3.5.4.2" evidence="2 6"/>
<dbReference type="Gene3D" id="3.20.20.140">
    <property type="entry name" value="Metal-dependent hydrolases"/>
    <property type="match status" value="1"/>
</dbReference>
<comment type="catalytic activity">
    <reaction evidence="5 6">
        <text>adenine + H2O + H(+) = hypoxanthine + NH4(+)</text>
        <dbReference type="Rhea" id="RHEA:23688"/>
        <dbReference type="ChEBI" id="CHEBI:15377"/>
        <dbReference type="ChEBI" id="CHEBI:15378"/>
        <dbReference type="ChEBI" id="CHEBI:16708"/>
        <dbReference type="ChEBI" id="CHEBI:17368"/>
        <dbReference type="ChEBI" id="CHEBI:28938"/>
        <dbReference type="EC" id="3.5.4.2"/>
    </reaction>
</comment>
<comment type="caution">
    <text evidence="9">The sequence shown here is derived from an EMBL/GenBank/DDBJ whole genome shotgun (WGS) entry which is preliminary data.</text>
</comment>
<dbReference type="PANTHER" id="PTHR11113">
    <property type="entry name" value="N-ACETYLGLUCOSAMINE-6-PHOSPHATE DEACETYLASE"/>
    <property type="match status" value="1"/>
</dbReference>
<dbReference type="InterPro" id="IPR032466">
    <property type="entry name" value="Metal_Hydrolase"/>
</dbReference>
<dbReference type="Proteomes" id="UP000283880">
    <property type="component" value="Unassembled WGS sequence"/>
</dbReference>
<dbReference type="AlphaFoldDB" id="A0A413FH47"/>
<evidence type="ECO:0000256" key="2">
    <source>
        <dbReference type="ARBA" id="ARBA00012782"/>
    </source>
</evidence>
<dbReference type="HAMAP" id="MF_01518">
    <property type="entry name" value="Adenine_deamin"/>
    <property type="match status" value="1"/>
</dbReference>
<feature type="domain" description="Adenine deaminase C-terminal" evidence="8">
    <location>
        <begin position="423"/>
        <end position="586"/>
    </location>
</feature>
<dbReference type="GO" id="GO:0006146">
    <property type="term" value="P:adenine catabolic process"/>
    <property type="evidence" value="ECO:0007669"/>
    <property type="project" value="InterPro"/>
</dbReference>
<dbReference type="EMBL" id="QSBM01000005">
    <property type="protein sequence ID" value="RGX30308.1"/>
    <property type="molecule type" value="Genomic_DNA"/>
</dbReference>